<proteinExistence type="predicted"/>
<dbReference type="Pfam" id="PF08718">
    <property type="entry name" value="GLTP"/>
    <property type="match status" value="1"/>
</dbReference>
<reference evidence="3" key="1">
    <citation type="submission" date="2021-01" db="EMBL/GenBank/DDBJ databases">
        <authorList>
            <person name="Kaushik A."/>
        </authorList>
    </citation>
    <scope>NUCLEOTIDE SEQUENCE</scope>
    <source>
        <strain evidence="3">AG4-RS23</strain>
    </source>
</reference>
<evidence type="ECO:0000259" key="2">
    <source>
        <dbReference type="Pfam" id="PF08718"/>
    </source>
</evidence>
<dbReference type="Gene3D" id="1.10.3520.10">
    <property type="entry name" value="Glycolipid transfer protein"/>
    <property type="match status" value="1"/>
</dbReference>
<keyword evidence="1" id="KW-0813">Transport</keyword>
<gene>
    <name evidence="3" type="ORF">RDB_LOCUS69584</name>
</gene>
<organism evidence="3 4">
    <name type="scientific">Rhizoctonia solani</name>
    <dbReference type="NCBI Taxonomy" id="456999"/>
    <lineage>
        <taxon>Eukaryota</taxon>
        <taxon>Fungi</taxon>
        <taxon>Dikarya</taxon>
        <taxon>Basidiomycota</taxon>
        <taxon>Agaricomycotina</taxon>
        <taxon>Agaricomycetes</taxon>
        <taxon>Cantharellales</taxon>
        <taxon>Ceratobasidiaceae</taxon>
        <taxon>Rhizoctonia</taxon>
    </lineage>
</organism>
<name>A0A8H3GMF1_9AGAM</name>
<dbReference type="SUPFAM" id="SSF110004">
    <property type="entry name" value="Glycolipid transfer protein, GLTP"/>
    <property type="match status" value="1"/>
</dbReference>
<dbReference type="AlphaFoldDB" id="A0A8H3GMF1"/>
<evidence type="ECO:0000313" key="3">
    <source>
        <dbReference type="EMBL" id="CAE6461778.1"/>
    </source>
</evidence>
<sequence length="733" mass="83157">MGTPSLQDLATELVIQILQNCNDSRSILRFSATSWRYFDLVKNSTSLQLRIELDSNEMDIVGGLHDHWSFLQKLRQYQDACIDPKPNKPKHTYVRGLKWARYAELCGGILWLNPRCGPWRMLHLSDMRVELTNHDTRFQNLSLEQDLFVLLSSNDDQTHPTSVQIQLLTCTSGLPHPLARHPMLTVTLRAEARYFRSLFQSHSARNLLAVIFPYHQNDVGSDILVWDWLLGTLLHRIAQPAACHCECIFLNDSHLLVYTSISSHTYHGRLCYAPLLLIYPVSMPTSDPHCTGPIFALGSIPASEPCLQLEFPELLEQCSVYTDPWARILHSNPIGQPVVLQLVYSHTVTLRLELTFGPGKRKFDILISGRKLRGYLRQGRSGTIKWDEWGEDATRWFENISFESCWTPGPQYLQIIKGGDRTASLSIFNFHPAVIRRYLSRLSSGSHGHQSRVANRVKVVDKDCPTIFHCLFKQPIISRLPYMVVTKGWNGPAWDRWVIDGEHIVGIDSKSPQNRPRRPGLLVSTATSSTRFRNEQVMSNFIQSLKKSFVDVPVTEDGVDTASFLDASDGVVELFTHFNSTAFTPVQSDISNNITKVRTRLTSHPSESVTLEKLVENEKKESKQPATEGLMWLLRGLSFTCKALQHCQANKSAELKAGFEESYPQTLKPHHNFVVKGVFAVALKACPYRKDFYEKIGSPPDDQLNDWLSALDAIVTRMDAFYKAGGYGKVYEK</sequence>
<protein>
    <recommendedName>
        <fullName evidence="2">Glycolipid transfer protein domain-containing protein</fullName>
    </recommendedName>
</protein>
<dbReference type="InterPro" id="IPR014830">
    <property type="entry name" value="Glycolipid_transfer_prot_dom"/>
</dbReference>
<dbReference type="PANTHER" id="PTHR10219">
    <property type="entry name" value="GLYCOLIPID TRANSFER PROTEIN-RELATED"/>
    <property type="match status" value="1"/>
</dbReference>
<evidence type="ECO:0000313" key="4">
    <source>
        <dbReference type="Proteomes" id="UP000663861"/>
    </source>
</evidence>
<comment type="caution">
    <text evidence="3">The sequence shown here is derived from an EMBL/GenBank/DDBJ whole genome shotgun (WGS) entry which is preliminary data.</text>
</comment>
<feature type="domain" description="Glycolipid transfer protein" evidence="2">
    <location>
        <begin position="559"/>
        <end position="697"/>
    </location>
</feature>
<dbReference type="PANTHER" id="PTHR10219:SF25">
    <property type="entry name" value="PLECKSTRIN HOMOLOGY DOMAIN-CONTAINING FAMILY A MEMBER 8"/>
    <property type="match status" value="1"/>
</dbReference>
<evidence type="ECO:0000256" key="1">
    <source>
        <dbReference type="ARBA" id="ARBA00022448"/>
    </source>
</evidence>
<dbReference type="GO" id="GO:1902387">
    <property type="term" value="F:ceramide 1-phosphate binding"/>
    <property type="evidence" value="ECO:0007669"/>
    <property type="project" value="TreeGrafter"/>
</dbReference>
<dbReference type="EMBL" id="CAJMWY010001214">
    <property type="protein sequence ID" value="CAE6461778.1"/>
    <property type="molecule type" value="Genomic_DNA"/>
</dbReference>
<dbReference type="FunFam" id="1.10.3520.10:FF:000001">
    <property type="entry name" value="Pleckstrin domain-containing family A member 8"/>
    <property type="match status" value="1"/>
</dbReference>
<dbReference type="InterPro" id="IPR036497">
    <property type="entry name" value="GLTP_sf"/>
</dbReference>
<dbReference type="GO" id="GO:1902388">
    <property type="term" value="F:ceramide 1-phosphate transfer activity"/>
    <property type="evidence" value="ECO:0007669"/>
    <property type="project" value="TreeGrafter"/>
</dbReference>
<dbReference type="Proteomes" id="UP000663861">
    <property type="component" value="Unassembled WGS sequence"/>
</dbReference>
<dbReference type="GO" id="GO:0016020">
    <property type="term" value="C:membrane"/>
    <property type="evidence" value="ECO:0007669"/>
    <property type="project" value="TreeGrafter"/>
</dbReference>
<accession>A0A8H3GMF1</accession>
<dbReference type="GO" id="GO:0005829">
    <property type="term" value="C:cytosol"/>
    <property type="evidence" value="ECO:0007669"/>
    <property type="project" value="TreeGrafter"/>
</dbReference>